<dbReference type="eggNOG" id="KOG0947">
    <property type="taxonomic scope" value="Eukaryota"/>
</dbReference>
<dbReference type="InParanoid" id="A0A1X7UQJ2"/>
<evidence type="ECO:0000313" key="2">
    <source>
        <dbReference type="EnsemblMetazoa" id="Aqu2.1.30038_001"/>
    </source>
</evidence>
<feature type="domain" description="ATP-dependent RNA helicase Ski2/MTR4 C-terminal" evidence="1">
    <location>
        <begin position="2"/>
        <end position="88"/>
    </location>
</feature>
<protein>
    <recommendedName>
        <fullName evidence="1">ATP-dependent RNA helicase Ski2/MTR4 C-terminal domain-containing protein</fullName>
    </recommendedName>
</protein>
<dbReference type="AlphaFoldDB" id="A0A1X7UQJ2"/>
<dbReference type="Gene3D" id="1.10.3380.30">
    <property type="match status" value="1"/>
</dbReference>
<dbReference type="SMART" id="SM01142">
    <property type="entry name" value="DSHCT"/>
    <property type="match status" value="1"/>
</dbReference>
<organism evidence="2">
    <name type="scientific">Amphimedon queenslandica</name>
    <name type="common">Sponge</name>
    <dbReference type="NCBI Taxonomy" id="400682"/>
    <lineage>
        <taxon>Eukaryota</taxon>
        <taxon>Metazoa</taxon>
        <taxon>Porifera</taxon>
        <taxon>Demospongiae</taxon>
        <taxon>Heteroscleromorpha</taxon>
        <taxon>Haplosclerida</taxon>
        <taxon>Niphatidae</taxon>
        <taxon>Amphimedon</taxon>
    </lineage>
</organism>
<name>A0A1X7UQJ2_AMPQE</name>
<dbReference type="InterPro" id="IPR012961">
    <property type="entry name" value="Ski2/MTR4_C"/>
</dbReference>
<dbReference type="OrthoDB" id="64767at2759"/>
<sequence>MLAASQSHCSDPSLTDRLKQGMDHILSVAKEIAEVEISFGLQASVEDYQREFKFGLTEVVYQWAKGEEFINVIQLTDVSEVQVCSEIG</sequence>
<reference evidence="2" key="1">
    <citation type="submission" date="2017-05" db="UniProtKB">
        <authorList>
            <consortium name="EnsemblMetazoa"/>
        </authorList>
    </citation>
    <scope>IDENTIFICATION</scope>
</reference>
<evidence type="ECO:0000259" key="1">
    <source>
        <dbReference type="SMART" id="SM01142"/>
    </source>
</evidence>
<proteinExistence type="predicted"/>
<dbReference type="Pfam" id="PF08148">
    <property type="entry name" value="DSHCT"/>
    <property type="match status" value="1"/>
</dbReference>
<accession>A0A1X7UQJ2</accession>
<dbReference type="EnsemblMetazoa" id="Aqu2.1.30038_001">
    <property type="protein sequence ID" value="Aqu2.1.30038_001"/>
    <property type="gene ID" value="Aqu2.1.30038"/>
</dbReference>
<dbReference type="STRING" id="400682.A0A1X7UQJ2"/>